<organism evidence="2 3">
    <name type="scientific">Rhizophagus irregularis</name>
    <dbReference type="NCBI Taxonomy" id="588596"/>
    <lineage>
        <taxon>Eukaryota</taxon>
        <taxon>Fungi</taxon>
        <taxon>Fungi incertae sedis</taxon>
        <taxon>Mucoromycota</taxon>
        <taxon>Glomeromycotina</taxon>
        <taxon>Glomeromycetes</taxon>
        <taxon>Glomerales</taxon>
        <taxon>Glomeraceae</taxon>
        <taxon>Rhizophagus</taxon>
    </lineage>
</organism>
<keyword evidence="3" id="KW-1185">Reference proteome</keyword>
<gene>
    <name evidence="2" type="ORF">RhiirA4_490745</name>
</gene>
<dbReference type="Proteomes" id="UP000234323">
    <property type="component" value="Unassembled WGS sequence"/>
</dbReference>
<evidence type="ECO:0000313" key="3">
    <source>
        <dbReference type="Proteomes" id="UP000234323"/>
    </source>
</evidence>
<dbReference type="AlphaFoldDB" id="A0A2I1HVW1"/>
<accession>A0A2I1HVW1</accession>
<feature type="compositionally biased region" description="Polar residues" evidence="1">
    <location>
        <begin position="36"/>
        <end position="47"/>
    </location>
</feature>
<proteinExistence type="predicted"/>
<evidence type="ECO:0000256" key="1">
    <source>
        <dbReference type="SAM" id="MobiDB-lite"/>
    </source>
</evidence>
<protein>
    <submittedName>
        <fullName evidence="2">Uncharacterized protein</fullName>
    </submittedName>
</protein>
<feature type="region of interest" description="Disordered" evidence="1">
    <location>
        <begin position="26"/>
        <end position="60"/>
    </location>
</feature>
<name>A0A2I1HVW1_9GLOM</name>
<comment type="caution">
    <text evidence="2">The sequence shown here is derived from an EMBL/GenBank/DDBJ whole genome shotgun (WGS) entry which is preliminary data.</text>
</comment>
<reference evidence="2 3" key="1">
    <citation type="submission" date="2015-10" db="EMBL/GenBank/DDBJ databases">
        <title>Genome analyses suggest a sexual origin of heterokaryosis in a supposedly ancient asexual fungus.</title>
        <authorList>
            <person name="Ropars J."/>
            <person name="Sedzielewska K."/>
            <person name="Noel J."/>
            <person name="Charron P."/>
            <person name="Farinelli L."/>
            <person name="Marton T."/>
            <person name="Kruger M."/>
            <person name="Pelin A."/>
            <person name="Brachmann A."/>
            <person name="Corradi N."/>
        </authorList>
    </citation>
    <scope>NUCLEOTIDE SEQUENCE [LARGE SCALE GENOMIC DNA]</scope>
    <source>
        <strain evidence="2 3">A4</strain>
    </source>
</reference>
<dbReference type="EMBL" id="LLXI01008776">
    <property type="protein sequence ID" value="PKY63031.1"/>
    <property type="molecule type" value="Genomic_DNA"/>
</dbReference>
<evidence type="ECO:0000313" key="2">
    <source>
        <dbReference type="EMBL" id="PKY63031.1"/>
    </source>
</evidence>
<sequence>MKQFVFITKKRIGRRIYNKFKEAEKFKESKKGKGNDAQSTHQKGGTNKTRRRSLGLTQPNLKEKRVSLFQRCEKFEEEADLAITALTASRRYVLGTEEVLCLEIINQRKL</sequence>